<dbReference type="Pfam" id="PF01244">
    <property type="entry name" value="Peptidase_M19"/>
    <property type="match status" value="1"/>
</dbReference>
<evidence type="ECO:0000313" key="1">
    <source>
        <dbReference type="EMBL" id="SEV87463.1"/>
    </source>
</evidence>
<dbReference type="SUPFAM" id="SSF51556">
    <property type="entry name" value="Metallo-dependent hydrolases"/>
    <property type="match status" value="1"/>
</dbReference>
<dbReference type="GO" id="GO:0006508">
    <property type="term" value="P:proteolysis"/>
    <property type="evidence" value="ECO:0007669"/>
    <property type="project" value="InterPro"/>
</dbReference>
<dbReference type="InterPro" id="IPR032466">
    <property type="entry name" value="Metal_Hydrolase"/>
</dbReference>
<reference evidence="1 2" key="1">
    <citation type="submission" date="2016-10" db="EMBL/GenBank/DDBJ databases">
        <authorList>
            <person name="Varghese N."/>
            <person name="Submissions S."/>
        </authorList>
    </citation>
    <scope>NUCLEOTIDE SEQUENCE [LARGE SCALE GENOMIC DNA]</scope>
    <source>
        <strain evidence="1 2">IBRC-M10081</strain>
    </source>
</reference>
<dbReference type="EMBL" id="FOIT01000001">
    <property type="protein sequence ID" value="SEV87463.1"/>
    <property type="molecule type" value="Genomic_DNA"/>
</dbReference>
<organism evidence="1 2">
    <name type="scientific">Aliicoccus persicus</name>
    <dbReference type="NCBI Taxonomy" id="930138"/>
    <lineage>
        <taxon>Bacteria</taxon>
        <taxon>Bacillati</taxon>
        <taxon>Bacillota</taxon>
        <taxon>Bacilli</taxon>
        <taxon>Bacillales</taxon>
        <taxon>Staphylococcaceae</taxon>
        <taxon>Aliicoccus</taxon>
    </lineage>
</organism>
<dbReference type="OrthoDB" id="9804920at2"/>
<dbReference type="RefSeq" id="WP_091473834.1">
    <property type="nucleotide sequence ID" value="NZ_FOIT01000001.1"/>
</dbReference>
<dbReference type="Proteomes" id="UP000243605">
    <property type="component" value="Unassembled WGS sequence"/>
</dbReference>
<evidence type="ECO:0000313" key="2">
    <source>
        <dbReference type="Proteomes" id="UP000243605"/>
    </source>
</evidence>
<dbReference type="InterPro" id="IPR008257">
    <property type="entry name" value="Pept_M19"/>
</dbReference>
<sequence>MKIIDTHCDALLKLQSDKRETYMFKKRNLNFSNSSEIDTNAERLKAGNVKVQFFAIFLSPAIPDNEKWQHALEQVDCFYDEILTQPNMVHIKHLSEINDLKDDEIGAVLTLEGSDAFGNDLMKLKTLFRLGVLSLGLTWNNANLVADGVGEKRLAGLTNFGFDVIDLCNEYGVLVDVSHLNENGFNDIIDRADRVFASHSNSRAVMDHLRNLTDSQITQIIEKGGMINLVFNPPFIKSGDCVIEDLFPHIDRIIDLGGTDHIGLGSDFDGIFDYVKDLGHAGEYPNFVAKLEERYGHVLAEKITHLNFQNNFC</sequence>
<protein>
    <submittedName>
        <fullName evidence="1">Dipeptidase. Metallo peptidase. MEROPS family M19</fullName>
    </submittedName>
</protein>
<dbReference type="PROSITE" id="PS51365">
    <property type="entry name" value="RENAL_DIPEPTIDASE_2"/>
    <property type="match status" value="1"/>
</dbReference>
<dbReference type="CDD" id="cd01301">
    <property type="entry name" value="rDP_like"/>
    <property type="match status" value="1"/>
</dbReference>
<accession>A0A662Z565</accession>
<name>A0A662Z565_9STAP</name>
<dbReference type="GO" id="GO:0070573">
    <property type="term" value="F:metallodipeptidase activity"/>
    <property type="evidence" value="ECO:0007669"/>
    <property type="project" value="InterPro"/>
</dbReference>
<dbReference type="Gene3D" id="3.20.20.140">
    <property type="entry name" value="Metal-dependent hydrolases"/>
    <property type="match status" value="1"/>
</dbReference>
<dbReference type="AlphaFoldDB" id="A0A662Z565"/>
<dbReference type="PANTHER" id="PTHR10443:SF12">
    <property type="entry name" value="DIPEPTIDASE"/>
    <property type="match status" value="1"/>
</dbReference>
<gene>
    <name evidence="1" type="ORF">SAMN05192557_0653</name>
</gene>
<dbReference type="PANTHER" id="PTHR10443">
    <property type="entry name" value="MICROSOMAL DIPEPTIDASE"/>
    <property type="match status" value="1"/>
</dbReference>
<proteinExistence type="predicted"/>
<keyword evidence="2" id="KW-1185">Reference proteome</keyword>